<accession>I7GHT1</accession>
<organism evidence="1">
    <name type="scientific">Macaca fascicularis</name>
    <name type="common">Crab-eating macaque</name>
    <name type="synonym">Cynomolgus monkey</name>
    <dbReference type="NCBI Taxonomy" id="9541"/>
    <lineage>
        <taxon>Eukaryota</taxon>
        <taxon>Metazoa</taxon>
        <taxon>Chordata</taxon>
        <taxon>Craniata</taxon>
        <taxon>Vertebrata</taxon>
        <taxon>Euteleostomi</taxon>
        <taxon>Mammalia</taxon>
        <taxon>Eutheria</taxon>
        <taxon>Euarchontoglires</taxon>
        <taxon>Primates</taxon>
        <taxon>Haplorrhini</taxon>
        <taxon>Catarrhini</taxon>
        <taxon>Cercopithecidae</taxon>
        <taxon>Cercopithecinae</taxon>
        <taxon>Macaca</taxon>
    </lineage>
</organism>
<dbReference type="AlphaFoldDB" id="I7GHT1"/>
<protein>
    <submittedName>
        <fullName evidence="1">Macaca fascicularis brain cDNA, clone: QflA-15313</fullName>
    </submittedName>
</protein>
<evidence type="ECO:0000313" key="1">
    <source>
        <dbReference type="EMBL" id="BAE88648.1"/>
    </source>
</evidence>
<sequence length="51" mass="5715">MTSVICVYMYIRTCPHTHTIFENKGKLKAAPSLSCILLQRFLSALITSVTI</sequence>
<name>I7GHT1_MACFA</name>
<dbReference type="EMBL" id="AB171585">
    <property type="protein sequence ID" value="BAE88648.1"/>
    <property type="molecule type" value="mRNA"/>
</dbReference>
<reference evidence="1" key="1">
    <citation type="journal article" date="2007" name="PLoS Biol.">
        <title>Rate of evolution in brain-expressed genes in humans and other primates.</title>
        <authorList>
            <person name="Wang H.-Y."/>
            <person name="Chien H.-C."/>
            <person name="Osada N."/>
            <person name="Hashimoto K."/>
            <person name="Sugano S."/>
            <person name="Gojobori T."/>
            <person name="Chou C.-K."/>
            <person name="Tsai S.-F."/>
            <person name="Wu C.-I."/>
            <person name="Shen C.-K.J."/>
        </authorList>
    </citation>
    <scope>NUCLEOTIDE SEQUENCE</scope>
</reference>
<proteinExistence type="evidence at transcript level"/>